<evidence type="ECO:0000313" key="2">
    <source>
        <dbReference type="Proteomes" id="UP000825799"/>
    </source>
</evidence>
<keyword evidence="2" id="KW-1185">Reference proteome</keyword>
<organism evidence="1 2">
    <name type="scientific">Devosia salina</name>
    <dbReference type="NCBI Taxonomy" id="2860336"/>
    <lineage>
        <taxon>Bacteria</taxon>
        <taxon>Pseudomonadati</taxon>
        <taxon>Pseudomonadota</taxon>
        <taxon>Alphaproteobacteria</taxon>
        <taxon>Hyphomicrobiales</taxon>
        <taxon>Devosiaceae</taxon>
        <taxon>Devosia</taxon>
    </lineage>
</organism>
<evidence type="ECO:0000313" key="1">
    <source>
        <dbReference type="EMBL" id="QYO78322.1"/>
    </source>
</evidence>
<accession>A0ABX8WNK6</accession>
<reference evidence="1 2" key="1">
    <citation type="submission" date="2021-08" db="EMBL/GenBank/DDBJ databases">
        <title>Devosia salina sp. nov., isolated from the South China Sea sediment.</title>
        <authorList>
            <person name="Zhou Z."/>
        </authorList>
    </citation>
    <scope>NUCLEOTIDE SEQUENCE [LARGE SCALE GENOMIC DNA]</scope>
    <source>
        <strain evidence="1 2">SCS-3</strain>
    </source>
</reference>
<protein>
    <recommendedName>
        <fullName evidence="3">Aminoglycoside phosphotransferase domain-containing protein</fullName>
    </recommendedName>
</protein>
<sequence>MTMSEATGDATAERGPDEAPVSLAREVAFLSSPDAYPGPPARVDVRETHMSWVFLTEDRVFKLKKPVLYPPLDFTTLEKRCHFCAEEVRLNQRFTDDIYLRTVPLRLGPHRRLSLGGAGRIVDYLVEMRRLPAERMLDEVIRAGGLNLASVLAVARRLAAYYAAAPPQPELGRQYAGHLQDEIEIARDILLRPGITVSPDWVKHVLKRVQALLTRWRPTIEARVAAGHILEGHADLRPEHVCLVEPPQIFDCLEFDQRLRLIDPYDEVNYLGLECELLGAALVRPVLLNTLEDVIGGRPDKRLIATYGAIRALLRARISLAHLLDEHPSDPKRWPGDTRAYLALAEVECDRAGG</sequence>
<dbReference type="PANTHER" id="PTHR43883">
    <property type="entry name" value="SLR0207 PROTEIN"/>
    <property type="match status" value="1"/>
</dbReference>
<dbReference type="PANTHER" id="PTHR43883:SF1">
    <property type="entry name" value="GLUCONOKINASE"/>
    <property type="match status" value="1"/>
</dbReference>
<dbReference type="EMBL" id="CP080590">
    <property type="protein sequence ID" value="QYO78322.1"/>
    <property type="molecule type" value="Genomic_DNA"/>
</dbReference>
<evidence type="ECO:0008006" key="3">
    <source>
        <dbReference type="Google" id="ProtNLM"/>
    </source>
</evidence>
<proteinExistence type="predicted"/>
<dbReference type="InterPro" id="IPR052732">
    <property type="entry name" value="Cell-binding_unc_protein"/>
</dbReference>
<name>A0ABX8WNK6_9HYPH</name>
<dbReference type="Proteomes" id="UP000825799">
    <property type="component" value="Chromosome"/>
</dbReference>
<gene>
    <name evidence="1" type="ORF">K1X15_07165</name>
</gene>
<dbReference type="RefSeq" id="WP_220306801.1">
    <property type="nucleotide sequence ID" value="NZ_CP080590.1"/>
</dbReference>